<name>A0A674GEB1_TAEGU</name>
<proteinExistence type="predicted"/>
<reference evidence="1" key="3">
    <citation type="submission" date="2025-09" db="UniProtKB">
        <authorList>
            <consortium name="Ensembl"/>
        </authorList>
    </citation>
    <scope>IDENTIFICATION</scope>
</reference>
<organism evidence="1 2">
    <name type="scientific">Taeniopygia guttata</name>
    <name type="common">Zebra finch</name>
    <name type="synonym">Poephila guttata</name>
    <dbReference type="NCBI Taxonomy" id="59729"/>
    <lineage>
        <taxon>Eukaryota</taxon>
        <taxon>Metazoa</taxon>
        <taxon>Chordata</taxon>
        <taxon>Craniata</taxon>
        <taxon>Vertebrata</taxon>
        <taxon>Euteleostomi</taxon>
        <taxon>Archelosauria</taxon>
        <taxon>Archosauria</taxon>
        <taxon>Dinosauria</taxon>
        <taxon>Saurischia</taxon>
        <taxon>Theropoda</taxon>
        <taxon>Coelurosauria</taxon>
        <taxon>Aves</taxon>
        <taxon>Neognathae</taxon>
        <taxon>Neoaves</taxon>
        <taxon>Telluraves</taxon>
        <taxon>Australaves</taxon>
        <taxon>Passeriformes</taxon>
        <taxon>Passeroidea</taxon>
        <taxon>Estrildidae</taxon>
        <taxon>Estrildinae</taxon>
        <taxon>Taeniopygia</taxon>
    </lineage>
</organism>
<evidence type="ECO:0000313" key="1">
    <source>
        <dbReference type="Ensembl" id="ENSTGUP00000020796.1"/>
    </source>
</evidence>
<dbReference type="Ensembl" id="ENSTGUT00000024408.1">
    <property type="protein sequence ID" value="ENSTGUP00000020796.1"/>
    <property type="gene ID" value="ENSTGUG00000021524.1"/>
</dbReference>
<reference evidence="1 2" key="1">
    <citation type="journal article" date="2010" name="Nature">
        <title>The genome of a songbird.</title>
        <authorList>
            <person name="Warren W.C."/>
            <person name="Clayton D.F."/>
            <person name="Ellegren H."/>
            <person name="Arnold A.P."/>
            <person name="Hillier L.W."/>
            <person name="Kunstner A."/>
            <person name="Searle S."/>
            <person name="White S."/>
            <person name="Vilella A.J."/>
            <person name="Fairley S."/>
            <person name="Heger A."/>
            <person name="Kong L."/>
            <person name="Ponting C.P."/>
            <person name="Jarvis E.D."/>
            <person name="Mello C.V."/>
            <person name="Minx P."/>
            <person name="Lovell P."/>
            <person name="Velho T.A."/>
            <person name="Ferris M."/>
            <person name="Balakrishnan C.N."/>
            <person name="Sinha S."/>
            <person name="Blatti C."/>
            <person name="London S.E."/>
            <person name="Li Y."/>
            <person name="Lin Y.C."/>
            <person name="George J."/>
            <person name="Sweedler J."/>
            <person name="Southey B."/>
            <person name="Gunaratne P."/>
            <person name="Watson M."/>
            <person name="Nam K."/>
            <person name="Backstrom N."/>
            <person name="Smeds L."/>
            <person name="Nabholz B."/>
            <person name="Itoh Y."/>
            <person name="Whitney O."/>
            <person name="Pfenning A.R."/>
            <person name="Howard J."/>
            <person name="Volker M."/>
            <person name="Skinner B.M."/>
            <person name="Griffin D.K."/>
            <person name="Ye L."/>
            <person name="McLaren W.M."/>
            <person name="Flicek P."/>
            <person name="Quesada V."/>
            <person name="Velasco G."/>
            <person name="Lopez-Otin C."/>
            <person name="Puente X.S."/>
            <person name="Olender T."/>
            <person name="Lancet D."/>
            <person name="Smit A.F."/>
            <person name="Hubley R."/>
            <person name="Konkel M.K."/>
            <person name="Walker J.A."/>
            <person name="Batzer M.A."/>
            <person name="Gu W."/>
            <person name="Pollock D.D."/>
            <person name="Chen L."/>
            <person name="Cheng Z."/>
            <person name="Eichler E.E."/>
            <person name="Stapley J."/>
            <person name="Slate J."/>
            <person name="Ekblom R."/>
            <person name="Birkhead T."/>
            <person name="Burke T."/>
            <person name="Burt D."/>
            <person name="Scharff C."/>
            <person name="Adam I."/>
            <person name="Richard H."/>
            <person name="Sultan M."/>
            <person name="Soldatov A."/>
            <person name="Lehrach H."/>
            <person name="Edwards S.V."/>
            <person name="Yang S.P."/>
            <person name="Li X."/>
            <person name="Graves T."/>
            <person name="Fulton L."/>
            <person name="Nelson J."/>
            <person name="Chinwalla A."/>
            <person name="Hou S."/>
            <person name="Mardis E.R."/>
            <person name="Wilson R.K."/>
        </authorList>
    </citation>
    <scope>NUCLEOTIDE SEQUENCE [LARGE SCALE GENOMIC DNA]</scope>
</reference>
<keyword evidence="2" id="KW-1185">Reference proteome</keyword>
<sequence length="112" mass="12402">MEDISAVSRRAWGWHEPLGHFCAQGCGNEVRDPACTHRYCKKEASLPLLVCGKRSLISMCDQKGPGTHCLEKRGFCISILNSLQNFLEGASSLDICCGRAAEHVRDKQNKQP</sequence>
<dbReference type="AlphaFoldDB" id="A0A674GEB1"/>
<protein>
    <submittedName>
        <fullName evidence="1">Uncharacterized protein</fullName>
    </submittedName>
</protein>
<dbReference type="InParanoid" id="A0A674GEB1"/>
<dbReference type="Proteomes" id="UP000007754">
    <property type="component" value="Chromosome Z"/>
</dbReference>
<reference evidence="1" key="2">
    <citation type="submission" date="2025-08" db="UniProtKB">
        <authorList>
            <consortium name="Ensembl"/>
        </authorList>
    </citation>
    <scope>IDENTIFICATION</scope>
</reference>
<evidence type="ECO:0000313" key="2">
    <source>
        <dbReference type="Proteomes" id="UP000007754"/>
    </source>
</evidence>
<accession>A0A674GEB1</accession>